<dbReference type="Proteomes" id="UP000064967">
    <property type="component" value="Chromosome"/>
</dbReference>
<dbReference type="SUPFAM" id="SSF51735">
    <property type="entry name" value="NAD(P)-binding Rossmann-fold domains"/>
    <property type="match status" value="1"/>
</dbReference>
<name>A0A0K1PKZ6_9BACT</name>
<keyword evidence="2" id="KW-0560">Oxidoreductase</keyword>
<dbReference type="GO" id="GO:0016616">
    <property type="term" value="F:oxidoreductase activity, acting on the CH-OH group of donors, NAD or NADP as acceptor"/>
    <property type="evidence" value="ECO:0007669"/>
    <property type="project" value="UniProtKB-ARBA"/>
</dbReference>
<accession>A0A0K1PKZ6</accession>
<dbReference type="KEGG" id="llu:AKJ09_00438"/>
<evidence type="ECO:0000313" key="5">
    <source>
        <dbReference type="Proteomes" id="UP000064967"/>
    </source>
</evidence>
<evidence type="ECO:0000256" key="2">
    <source>
        <dbReference type="ARBA" id="ARBA00023002"/>
    </source>
</evidence>
<dbReference type="InterPro" id="IPR002347">
    <property type="entry name" value="SDR_fam"/>
</dbReference>
<evidence type="ECO:0000313" key="4">
    <source>
        <dbReference type="EMBL" id="AKU93774.1"/>
    </source>
</evidence>
<dbReference type="FunFam" id="3.40.50.720:FF:000047">
    <property type="entry name" value="NADP-dependent L-serine/L-allo-threonine dehydrogenase"/>
    <property type="match status" value="1"/>
</dbReference>
<dbReference type="PRINTS" id="PR00081">
    <property type="entry name" value="GDHRDH"/>
</dbReference>
<organism evidence="4 5">
    <name type="scientific">Labilithrix luteola</name>
    <dbReference type="NCBI Taxonomy" id="1391654"/>
    <lineage>
        <taxon>Bacteria</taxon>
        <taxon>Pseudomonadati</taxon>
        <taxon>Myxococcota</taxon>
        <taxon>Polyangia</taxon>
        <taxon>Polyangiales</taxon>
        <taxon>Labilitrichaceae</taxon>
        <taxon>Labilithrix</taxon>
    </lineage>
</organism>
<protein>
    <submittedName>
        <fullName evidence="4">Short-chain dehydrogenase/reductase SDR</fullName>
    </submittedName>
</protein>
<evidence type="ECO:0000256" key="3">
    <source>
        <dbReference type="RuleBase" id="RU000363"/>
    </source>
</evidence>
<keyword evidence="5" id="KW-1185">Reference proteome</keyword>
<dbReference type="PANTHER" id="PTHR42901:SF1">
    <property type="entry name" value="ALCOHOL DEHYDROGENASE"/>
    <property type="match status" value="1"/>
</dbReference>
<proteinExistence type="inferred from homology"/>
<dbReference type="InterPro" id="IPR036291">
    <property type="entry name" value="NAD(P)-bd_dom_sf"/>
</dbReference>
<dbReference type="EMBL" id="CP012333">
    <property type="protein sequence ID" value="AKU93774.1"/>
    <property type="molecule type" value="Genomic_DNA"/>
</dbReference>
<reference evidence="4 5" key="1">
    <citation type="submission" date="2015-08" db="EMBL/GenBank/DDBJ databases">
        <authorList>
            <person name="Babu N.S."/>
            <person name="Beckwith C.J."/>
            <person name="Beseler K.G."/>
            <person name="Brison A."/>
            <person name="Carone J.V."/>
            <person name="Caskin T.P."/>
            <person name="Diamond M."/>
            <person name="Durham M.E."/>
            <person name="Foxe J.M."/>
            <person name="Go M."/>
            <person name="Henderson B.A."/>
            <person name="Jones I.B."/>
            <person name="McGettigan J.A."/>
            <person name="Micheletti S.J."/>
            <person name="Nasrallah M.E."/>
            <person name="Ortiz D."/>
            <person name="Piller C.R."/>
            <person name="Privatt S.R."/>
            <person name="Schneider S.L."/>
            <person name="Sharp S."/>
            <person name="Smith T.C."/>
            <person name="Stanton J.D."/>
            <person name="Ullery H.E."/>
            <person name="Wilson R.J."/>
            <person name="Serrano M.G."/>
            <person name="Buck G."/>
            <person name="Lee V."/>
            <person name="Wang Y."/>
            <person name="Carvalho R."/>
            <person name="Voegtly L."/>
            <person name="Shi R."/>
            <person name="Duckworth R."/>
            <person name="Johnson A."/>
            <person name="Loviza R."/>
            <person name="Walstead R."/>
            <person name="Shah Z."/>
            <person name="Kiflezghi M."/>
            <person name="Wade K."/>
            <person name="Ball S.L."/>
            <person name="Bradley K.W."/>
            <person name="Asai D.J."/>
            <person name="Bowman C.A."/>
            <person name="Russell D.A."/>
            <person name="Pope W.H."/>
            <person name="Jacobs-Sera D."/>
            <person name="Hendrix R.W."/>
            <person name="Hatfull G.F."/>
        </authorList>
    </citation>
    <scope>NUCLEOTIDE SEQUENCE [LARGE SCALE GENOMIC DNA]</scope>
    <source>
        <strain evidence="4 5">DSM 27648</strain>
    </source>
</reference>
<dbReference type="Pfam" id="PF00106">
    <property type="entry name" value="adh_short"/>
    <property type="match status" value="1"/>
</dbReference>
<dbReference type="STRING" id="1391654.AKJ09_00438"/>
<dbReference type="PRINTS" id="PR00080">
    <property type="entry name" value="SDRFAMILY"/>
</dbReference>
<dbReference type="AlphaFoldDB" id="A0A0K1PKZ6"/>
<sequence length="268" mass="28934">MTPRSVSRYSEAMSAHKLEGRRVLVTGATSGIGRACAARLYAEGAVVLAAGRRRERLDDLASELGERCLTVELDVRDRDAVESLAKSELGRHIDILVNSAGLALGLDPVQRASVEDWERMIDTNCKGLVYATRAFVPAMVERGRGHVVHIGSVAGTYPYPAGHVYGGTKAFVHQFSQAMKSDFAGTGVRVTCVEPGMVETEFSVVRFEGNEDRAKKVYEGMTPLSGDDIADIVAFAVTRPAHVNLNVVEVMPTAQGFGPFLVQRTPAK</sequence>
<evidence type="ECO:0000256" key="1">
    <source>
        <dbReference type="ARBA" id="ARBA00006484"/>
    </source>
</evidence>
<dbReference type="PANTHER" id="PTHR42901">
    <property type="entry name" value="ALCOHOL DEHYDROGENASE"/>
    <property type="match status" value="1"/>
</dbReference>
<gene>
    <name evidence="4" type="ORF">AKJ09_00438</name>
</gene>
<comment type="similarity">
    <text evidence="1 3">Belongs to the short-chain dehydrogenases/reductases (SDR) family.</text>
</comment>
<dbReference type="Gene3D" id="3.40.50.720">
    <property type="entry name" value="NAD(P)-binding Rossmann-like Domain"/>
    <property type="match status" value="1"/>
</dbReference>